<dbReference type="InterPro" id="IPR017968">
    <property type="entry name" value="Acylphosphatase_CS"/>
</dbReference>
<dbReference type="EMBL" id="AP027731">
    <property type="protein sequence ID" value="BDZ47078.1"/>
    <property type="molecule type" value="Genomic_DNA"/>
</dbReference>
<feature type="active site" evidence="5">
    <location>
        <position position="38"/>
    </location>
</feature>
<evidence type="ECO:0000256" key="6">
    <source>
        <dbReference type="RuleBase" id="RU000553"/>
    </source>
</evidence>
<evidence type="ECO:0000256" key="5">
    <source>
        <dbReference type="PROSITE-ProRule" id="PRU00520"/>
    </source>
</evidence>
<dbReference type="Gene3D" id="3.30.70.100">
    <property type="match status" value="1"/>
</dbReference>
<dbReference type="EC" id="3.6.1.7" evidence="2 5"/>
<organism evidence="9 10">
    <name type="scientific">Naasia aerilata</name>
    <dbReference type="NCBI Taxonomy" id="1162966"/>
    <lineage>
        <taxon>Bacteria</taxon>
        <taxon>Bacillati</taxon>
        <taxon>Actinomycetota</taxon>
        <taxon>Actinomycetes</taxon>
        <taxon>Micrococcales</taxon>
        <taxon>Microbacteriaceae</taxon>
        <taxon>Naasia</taxon>
    </lineage>
</organism>
<dbReference type="InterPro" id="IPR001792">
    <property type="entry name" value="Acylphosphatase-like_dom"/>
</dbReference>
<keyword evidence="5 6" id="KW-0378">Hydrolase</keyword>
<proteinExistence type="inferred from homology"/>
<dbReference type="PROSITE" id="PS00151">
    <property type="entry name" value="ACYLPHOSPHATASE_2"/>
    <property type="match status" value="1"/>
</dbReference>
<sequence>MARIGRHAVVSGRVQGVGFRWSCANEAKRLGVGGWVRNLPDGRVEVHVEGEEGPVEALLAWLHSGPAFARVTSVEVTDATPTGATSFDVT</sequence>
<reference evidence="10" key="1">
    <citation type="journal article" date="2019" name="Int. J. Syst. Evol. Microbiol.">
        <title>The Global Catalogue of Microorganisms (GCM) 10K type strain sequencing project: providing services to taxonomists for standard genome sequencing and annotation.</title>
        <authorList>
            <consortium name="The Broad Institute Genomics Platform"/>
            <consortium name="The Broad Institute Genome Sequencing Center for Infectious Disease"/>
            <person name="Wu L."/>
            <person name="Ma J."/>
        </authorList>
    </citation>
    <scope>NUCLEOTIDE SEQUENCE [LARGE SCALE GENOMIC DNA]</scope>
    <source>
        <strain evidence="10">NBRC 108725</strain>
    </source>
</reference>
<evidence type="ECO:0000256" key="4">
    <source>
        <dbReference type="ARBA" id="ARBA00047645"/>
    </source>
</evidence>
<evidence type="ECO:0000256" key="2">
    <source>
        <dbReference type="ARBA" id="ARBA00012150"/>
    </source>
</evidence>
<dbReference type="InterPro" id="IPR020456">
    <property type="entry name" value="Acylphosphatase"/>
</dbReference>
<gene>
    <name evidence="9" type="ORF">GCM10025866_29870</name>
</gene>
<evidence type="ECO:0000256" key="1">
    <source>
        <dbReference type="ARBA" id="ARBA00005614"/>
    </source>
</evidence>
<comment type="similarity">
    <text evidence="1 7">Belongs to the acylphosphatase family.</text>
</comment>
<dbReference type="RefSeq" id="WP_286277029.1">
    <property type="nucleotide sequence ID" value="NZ_AP027731.1"/>
</dbReference>
<dbReference type="Proteomes" id="UP001321498">
    <property type="component" value="Chromosome"/>
</dbReference>
<keyword evidence="10" id="KW-1185">Reference proteome</keyword>
<dbReference type="PROSITE" id="PS51160">
    <property type="entry name" value="ACYLPHOSPHATASE_3"/>
    <property type="match status" value="1"/>
</dbReference>
<feature type="active site" evidence="5">
    <location>
        <position position="20"/>
    </location>
</feature>
<name>A0ABM8GFE3_9MICO</name>
<evidence type="ECO:0000259" key="8">
    <source>
        <dbReference type="PROSITE" id="PS51160"/>
    </source>
</evidence>
<dbReference type="SUPFAM" id="SSF54975">
    <property type="entry name" value="Acylphosphatase/BLUF domain-like"/>
    <property type="match status" value="1"/>
</dbReference>
<evidence type="ECO:0000313" key="10">
    <source>
        <dbReference type="Proteomes" id="UP001321498"/>
    </source>
</evidence>
<feature type="domain" description="Acylphosphatase-like" evidence="8">
    <location>
        <begin position="5"/>
        <end position="90"/>
    </location>
</feature>
<protein>
    <recommendedName>
        <fullName evidence="3 5">Acylphosphatase</fullName>
        <ecNumber evidence="2 5">3.6.1.7</ecNumber>
    </recommendedName>
</protein>
<dbReference type="InterPro" id="IPR036046">
    <property type="entry name" value="Acylphosphatase-like_dom_sf"/>
</dbReference>
<evidence type="ECO:0000256" key="7">
    <source>
        <dbReference type="RuleBase" id="RU004168"/>
    </source>
</evidence>
<comment type="catalytic activity">
    <reaction evidence="4 5 6">
        <text>an acyl phosphate + H2O = a carboxylate + phosphate + H(+)</text>
        <dbReference type="Rhea" id="RHEA:14965"/>
        <dbReference type="ChEBI" id="CHEBI:15377"/>
        <dbReference type="ChEBI" id="CHEBI:15378"/>
        <dbReference type="ChEBI" id="CHEBI:29067"/>
        <dbReference type="ChEBI" id="CHEBI:43474"/>
        <dbReference type="ChEBI" id="CHEBI:59918"/>
        <dbReference type="EC" id="3.6.1.7"/>
    </reaction>
</comment>
<dbReference type="PROSITE" id="PS00150">
    <property type="entry name" value="ACYLPHOSPHATASE_1"/>
    <property type="match status" value="1"/>
</dbReference>
<evidence type="ECO:0000256" key="3">
    <source>
        <dbReference type="ARBA" id="ARBA00015991"/>
    </source>
</evidence>
<accession>A0ABM8GFE3</accession>
<dbReference type="PANTHER" id="PTHR47268:SF4">
    <property type="entry name" value="ACYLPHOSPHATASE"/>
    <property type="match status" value="1"/>
</dbReference>
<dbReference type="PRINTS" id="PR00112">
    <property type="entry name" value="ACYLPHPHTASE"/>
</dbReference>
<dbReference type="Pfam" id="PF00708">
    <property type="entry name" value="Acylphosphatase"/>
    <property type="match status" value="1"/>
</dbReference>
<evidence type="ECO:0000313" key="9">
    <source>
        <dbReference type="EMBL" id="BDZ47078.1"/>
    </source>
</evidence>
<dbReference type="NCBIfam" id="NF011014">
    <property type="entry name" value="PRK14442.1"/>
    <property type="match status" value="1"/>
</dbReference>
<dbReference type="PANTHER" id="PTHR47268">
    <property type="entry name" value="ACYLPHOSPHATASE"/>
    <property type="match status" value="1"/>
</dbReference>